<comment type="caution">
    <text evidence="4">The sequence shown here is derived from an EMBL/GenBank/DDBJ whole genome shotgun (WGS) entry which is preliminary data.</text>
</comment>
<evidence type="ECO:0000256" key="1">
    <source>
        <dbReference type="PROSITE-ProRule" id="PRU00285"/>
    </source>
</evidence>
<dbReference type="EMBL" id="SIJB01000004">
    <property type="protein sequence ID" value="NBI27536.1"/>
    <property type="molecule type" value="Genomic_DNA"/>
</dbReference>
<protein>
    <submittedName>
        <fullName evidence="4">Hsp20/alpha crystallin family protein</fullName>
    </submittedName>
</protein>
<dbReference type="Pfam" id="PF00011">
    <property type="entry name" value="HSP20"/>
    <property type="match status" value="1"/>
</dbReference>
<gene>
    <name evidence="4" type="ORF">ERL59_00955</name>
</gene>
<dbReference type="InterPro" id="IPR008978">
    <property type="entry name" value="HSP20-like_chaperone"/>
</dbReference>
<dbReference type="InterPro" id="IPR002068">
    <property type="entry name" value="A-crystallin/Hsp20_dom"/>
</dbReference>
<dbReference type="PROSITE" id="PS01031">
    <property type="entry name" value="SHSP"/>
    <property type="match status" value="1"/>
</dbReference>
<feature type="domain" description="SHSP" evidence="3">
    <location>
        <begin position="34"/>
        <end position="149"/>
    </location>
</feature>
<dbReference type="Proteomes" id="UP000448943">
    <property type="component" value="Unassembled WGS sequence"/>
</dbReference>
<sequence length="149" mass="17601">MSWFSRDNMKNLDHLQQSFHKALKVSEDMVGKINQLFLDGPKTEVFDKGNKVIIILEMPGIQKQKKIDFSVRSTGKNMYLKGFLNQQVKVSNYGQFYSERRNEDFTRYIPLPSAVKRRPVSIKYKDGLLKMVFQKKKDASENKWYDFHI</sequence>
<dbReference type="SUPFAM" id="SSF49764">
    <property type="entry name" value="HSP20-like chaperones"/>
    <property type="match status" value="1"/>
</dbReference>
<organism evidence="4 5">
    <name type="scientific">Chengkuizengella marina</name>
    <dbReference type="NCBI Taxonomy" id="2507566"/>
    <lineage>
        <taxon>Bacteria</taxon>
        <taxon>Bacillati</taxon>
        <taxon>Bacillota</taxon>
        <taxon>Bacilli</taxon>
        <taxon>Bacillales</taxon>
        <taxon>Paenibacillaceae</taxon>
        <taxon>Chengkuizengella</taxon>
    </lineage>
</organism>
<dbReference type="CDD" id="cd06464">
    <property type="entry name" value="ACD_sHsps-like"/>
    <property type="match status" value="1"/>
</dbReference>
<reference evidence="4 5" key="1">
    <citation type="submission" date="2019-01" db="EMBL/GenBank/DDBJ databases">
        <title>Chengkuizengella sp. nov., isolated from deep-sea sediment of East Pacific Ocean.</title>
        <authorList>
            <person name="Yang J."/>
            <person name="Lai Q."/>
            <person name="Shao Z."/>
        </authorList>
    </citation>
    <scope>NUCLEOTIDE SEQUENCE [LARGE SCALE GENOMIC DNA]</scope>
    <source>
        <strain evidence="4 5">YPA3-1-1</strain>
    </source>
</reference>
<name>A0A6N9PXA0_9BACL</name>
<dbReference type="RefSeq" id="WP_160643587.1">
    <property type="nucleotide sequence ID" value="NZ_SIJB01000004.1"/>
</dbReference>
<evidence type="ECO:0000313" key="4">
    <source>
        <dbReference type="EMBL" id="NBI27536.1"/>
    </source>
</evidence>
<proteinExistence type="inferred from homology"/>
<evidence type="ECO:0000313" key="5">
    <source>
        <dbReference type="Proteomes" id="UP000448943"/>
    </source>
</evidence>
<comment type="similarity">
    <text evidence="1 2">Belongs to the small heat shock protein (HSP20) family.</text>
</comment>
<dbReference type="Gene3D" id="2.60.40.790">
    <property type="match status" value="1"/>
</dbReference>
<dbReference type="OrthoDB" id="1806521at2"/>
<accession>A0A6N9PXA0</accession>
<keyword evidence="5" id="KW-1185">Reference proteome</keyword>
<dbReference type="AlphaFoldDB" id="A0A6N9PXA0"/>
<evidence type="ECO:0000259" key="3">
    <source>
        <dbReference type="PROSITE" id="PS01031"/>
    </source>
</evidence>
<evidence type="ECO:0000256" key="2">
    <source>
        <dbReference type="RuleBase" id="RU003616"/>
    </source>
</evidence>